<dbReference type="Pfam" id="PF24996">
    <property type="entry name" value="NANM"/>
    <property type="match status" value="2"/>
</dbReference>
<feature type="transmembrane region" description="Helical" evidence="11">
    <location>
        <begin position="392"/>
        <end position="412"/>
    </location>
</feature>
<feature type="transmembrane region" description="Helical" evidence="11">
    <location>
        <begin position="502"/>
        <end position="525"/>
    </location>
</feature>
<keyword evidence="9 11" id="KW-0472">Membrane</keyword>
<dbReference type="InterPro" id="IPR056734">
    <property type="entry name" value="NANM"/>
</dbReference>
<dbReference type="InterPro" id="IPR051163">
    <property type="entry name" value="Sodium:Solute_Symporter_SSF"/>
</dbReference>
<feature type="transmembrane region" description="Helical" evidence="11">
    <location>
        <begin position="657"/>
        <end position="682"/>
    </location>
</feature>
<evidence type="ECO:0000256" key="3">
    <source>
        <dbReference type="ARBA" id="ARBA00022448"/>
    </source>
</evidence>
<dbReference type="InterPro" id="IPR001734">
    <property type="entry name" value="Na/solute_symporter"/>
</dbReference>
<evidence type="ECO:0000256" key="6">
    <source>
        <dbReference type="ARBA" id="ARBA00022989"/>
    </source>
</evidence>
<evidence type="ECO:0000313" key="12">
    <source>
        <dbReference type="EMBL" id="MFC4094569.1"/>
    </source>
</evidence>
<comment type="similarity">
    <text evidence="2">Belongs to the sodium:solute symporter (SSF) (TC 2.A.21) family.</text>
</comment>
<dbReference type="NCBIfam" id="TIGR00813">
    <property type="entry name" value="sss"/>
    <property type="match status" value="1"/>
</dbReference>
<evidence type="ECO:0000256" key="2">
    <source>
        <dbReference type="ARBA" id="ARBA00006434"/>
    </source>
</evidence>
<keyword evidence="7" id="KW-0915">Sodium</keyword>
<dbReference type="Gene3D" id="1.20.1730.10">
    <property type="entry name" value="Sodium/glucose cotransporter"/>
    <property type="match status" value="1"/>
</dbReference>
<feature type="transmembrane region" description="Helical" evidence="11">
    <location>
        <begin position="567"/>
        <end position="586"/>
    </location>
</feature>
<keyword evidence="13" id="KW-1185">Reference proteome</keyword>
<keyword evidence="6 11" id="KW-1133">Transmembrane helix</keyword>
<name>A0ABV8JJ61_9FLAO</name>
<evidence type="ECO:0000256" key="1">
    <source>
        <dbReference type="ARBA" id="ARBA00004651"/>
    </source>
</evidence>
<evidence type="ECO:0000256" key="10">
    <source>
        <dbReference type="ARBA" id="ARBA00023201"/>
    </source>
</evidence>
<keyword evidence="3" id="KW-0813">Transport</keyword>
<comment type="caution">
    <text evidence="12">The sequence shown here is derived from an EMBL/GenBank/DDBJ whole genome shotgun (WGS) entry which is preliminary data.</text>
</comment>
<proteinExistence type="inferred from homology"/>
<feature type="transmembrane region" description="Helical" evidence="11">
    <location>
        <begin position="759"/>
        <end position="778"/>
    </location>
</feature>
<dbReference type="InterPro" id="IPR038377">
    <property type="entry name" value="Na/Glc_symporter_sf"/>
</dbReference>
<dbReference type="PANTHER" id="PTHR42985:SF40">
    <property type="entry name" value="LD47995P-RELATED"/>
    <property type="match status" value="1"/>
</dbReference>
<dbReference type="InterPro" id="IPR015915">
    <property type="entry name" value="Kelch-typ_b-propeller"/>
</dbReference>
<dbReference type="PROSITE" id="PS50283">
    <property type="entry name" value="NA_SOLUT_SYMP_3"/>
    <property type="match status" value="1"/>
</dbReference>
<feature type="transmembrane region" description="Helical" evidence="11">
    <location>
        <begin position="702"/>
        <end position="724"/>
    </location>
</feature>
<comment type="subcellular location">
    <subcellularLocation>
        <location evidence="1">Cell membrane</location>
        <topology evidence="1">Multi-pass membrane protein</topology>
    </subcellularLocation>
</comment>
<feature type="transmembrane region" description="Helical" evidence="11">
    <location>
        <begin position="617"/>
        <end position="636"/>
    </location>
</feature>
<keyword evidence="4" id="KW-1003">Cell membrane</keyword>
<evidence type="ECO:0000256" key="7">
    <source>
        <dbReference type="ARBA" id="ARBA00023053"/>
    </source>
</evidence>
<evidence type="ECO:0000256" key="5">
    <source>
        <dbReference type="ARBA" id="ARBA00022692"/>
    </source>
</evidence>
<evidence type="ECO:0000256" key="11">
    <source>
        <dbReference type="SAM" id="Phobius"/>
    </source>
</evidence>
<evidence type="ECO:0000256" key="4">
    <source>
        <dbReference type="ARBA" id="ARBA00022475"/>
    </source>
</evidence>
<dbReference type="CDD" id="cd11495">
    <property type="entry name" value="SLC5sbd_NIS-like_u3"/>
    <property type="match status" value="1"/>
</dbReference>
<keyword evidence="5 11" id="KW-0812">Transmembrane</keyword>
<keyword evidence="10" id="KW-0739">Sodium transport</keyword>
<dbReference type="Proteomes" id="UP001595814">
    <property type="component" value="Unassembled WGS sequence"/>
</dbReference>
<evidence type="ECO:0000256" key="8">
    <source>
        <dbReference type="ARBA" id="ARBA00023065"/>
    </source>
</evidence>
<dbReference type="EMBL" id="JBHSAW010000001">
    <property type="protein sequence ID" value="MFC4094569.1"/>
    <property type="molecule type" value="Genomic_DNA"/>
</dbReference>
<feature type="transmembrane region" description="Helical" evidence="11">
    <location>
        <begin position="841"/>
        <end position="863"/>
    </location>
</feature>
<protein>
    <submittedName>
        <fullName evidence="12">Sodium/solute symporter</fullName>
    </submittedName>
</protein>
<dbReference type="SUPFAM" id="SSF117281">
    <property type="entry name" value="Kelch motif"/>
    <property type="match status" value="1"/>
</dbReference>
<dbReference type="Pfam" id="PF00474">
    <property type="entry name" value="SSF"/>
    <property type="match status" value="1"/>
</dbReference>
<keyword evidence="8" id="KW-0406">Ion transport</keyword>
<dbReference type="Gene3D" id="2.120.10.80">
    <property type="entry name" value="Kelch-type beta propeller"/>
    <property type="match status" value="1"/>
</dbReference>
<feature type="transmembrane region" description="Helical" evidence="11">
    <location>
        <begin position="463"/>
        <end position="481"/>
    </location>
</feature>
<evidence type="ECO:0000313" key="13">
    <source>
        <dbReference type="Proteomes" id="UP001595814"/>
    </source>
</evidence>
<organism evidence="12 13">
    <name type="scientific">Euzebyella saccharophila</name>
    <dbReference type="NCBI Taxonomy" id="679664"/>
    <lineage>
        <taxon>Bacteria</taxon>
        <taxon>Pseudomonadati</taxon>
        <taxon>Bacteroidota</taxon>
        <taxon>Flavobacteriia</taxon>
        <taxon>Flavobacteriales</taxon>
        <taxon>Flavobacteriaceae</taxon>
        <taxon>Euzebyella</taxon>
    </lineage>
</organism>
<dbReference type="PANTHER" id="PTHR42985">
    <property type="entry name" value="SODIUM-COUPLED MONOCARBOXYLATE TRANSPORTER"/>
    <property type="match status" value="1"/>
</dbReference>
<feature type="transmembrane region" description="Helical" evidence="11">
    <location>
        <begin position="432"/>
        <end position="451"/>
    </location>
</feature>
<feature type="transmembrane region" description="Helical" evidence="11">
    <location>
        <begin position="790"/>
        <end position="810"/>
    </location>
</feature>
<reference evidence="13" key="1">
    <citation type="journal article" date="2019" name="Int. J. Syst. Evol. Microbiol.">
        <title>The Global Catalogue of Microorganisms (GCM) 10K type strain sequencing project: providing services to taxonomists for standard genome sequencing and annotation.</title>
        <authorList>
            <consortium name="The Broad Institute Genomics Platform"/>
            <consortium name="The Broad Institute Genome Sequencing Center for Infectious Disease"/>
            <person name="Wu L."/>
            <person name="Ma J."/>
        </authorList>
    </citation>
    <scope>NUCLEOTIDE SEQUENCE [LARGE SCALE GENOMIC DNA]</scope>
    <source>
        <strain evidence="13">CECT 7477</strain>
    </source>
</reference>
<feature type="transmembrane region" description="Helical" evidence="11">
    <location>
        <begin position="817"/>
        <end position="835"/>
    </location>
</feature>
<accession>A0ABV8JJ61</accession>
<sequence>MNKARILTVAALFFLIIFAGLGQEIPKLGITELPNLPAQEAGKTSLGFAGMVGGTHNDAVIAGGGTNFPNVLPWEGGKKFYSDTIYLLKDGQWHLADLRMPSPLAYGASVSTPEGVLVIGGEDGTSTTDAVYLLQYDPGKGDLEIIDFPNLPEPLAYSSAVVEDDFVYVVGGKNSTKSVNSFYRMSLTDKSAWEKLPHFPESPRALHAVAVQETRYSRKLFVIGGRNQMAGKKSEPLTDFLSYDLKEGIWKKEGEILINGKTKVLMGAAAETMGSMHLIVYGGSDEVLFDKLENIALRVGRTQNDSLIAKLTAKQDKILNTHPGFSKAILSYNTITKKWFVYDSLPEKIPVTALSFKKDDQFLIVSGEISPGIRTPKVRKYKIAEAAEPFGVINYTVLALYLLISLGIGIYFMRKQKSTEDYFVGGGRIPWWASGLSVFGTLLSAITFMAIPAKAFITDWSFFMLTIAAILITPVIAFLFIPFFNKLKITTAYEFLENRFNYFARAFGSLSFILFQFGRIGIVLLLPSLAISIVTGIPVDISILIMGVLCILYTTFGGIEAVIWTDVLQVIVLMGGSILAVVWIMLNTESSFGDMVTYATERNKFNMADMDFTFTKATFWVTLIGGLASGLVTQGTDQTVVQRYLTSTDVKNSQKTLYTNAVLSLPAAIIFFGLGTLLFIFYTEMPERLSPALSNNDALLPWYIVRELPIGISGLLVAGIFSAAMSSISSSLNSVSTAFCNDFYKHFRSGVADEKLLKIARIATILTGIIGVLLALWMAGSNIKSLWDEFYRYLGLFTGGLGGMFLLGMLTKKANANGTLLGLLVSALLTWYISAYTEISFLMYAFFGVVSCFVFGYLFSLIFKDKK</sequence>
<evidence type="ECO:0000256" key="9">
    <source>
        <dbReference type="ARBA" id="ARBA00023136"/>
    </source>
</evidence>
<feature type="transmembrane region" description="Helical" evidence="11">
    <location>
        <begin position="531"/>
        <end position="555"/>
    </location>
</feature>
<dbReference type="RefSeq" id="WP_192462795.1">
    <property type="nucleotide sequence ID" value="NZ_JACYFJ010000004.1"/>
</dbReference>
<gene>
    <name evidence="12" type="ORF">ACFOUT_01705</name>
</gene>